<proteinExistence type="predicted"/>
<dbReference type="RefSeq" id="WP_133558363.1">
    <property type="nucleotide sequence ID" value="NZ_SNYF01000011.1"/>
</dbReference>
<keyword evidence="1" id="KW-0812">Transmembrane</keyword>
<sequence length="134" mass="15193">MKTTPNKEFDPLASWIKEAGLESPSSEFSSRLIQKISSLPKVEYKPVISPFGWKLILGYIGILFLAVSIFSPSEKSNDILWNKVPSIKMPQISLEFLSFNFPSLELSQNLVFGILTFIGMSIISIWFNYKNRIA</sequence>
<gene>
    <name evidence="2" type="ORF">DFQ04_3597</name>
</gene>
<protein>
    <submittedName>
        <fullName evidence="2">Uncharacterized protein</fullName>
    </submittedName>
</protein>
<feature type="transmembrane region" description="Helical" evidence="1">
    <location>
        <begin position="51"/>
        <end position="71"/>
    </location>
</feature>
<dbReference type="EMBL" id="SNYF01000011">
    <property type="protein sequence ID" value="TDQ13562.1"/>
    <property type="molecule type" value="Genomic_DNA"/>
</dbReference>
<dbReference type="AlphaFoldDB" id="A0A4R6T2L4"/>
<name>A0A4R6T2L4_9BACT</name>
<accession>A0A4R6T2L4</accession>
<evidence type="ECO:0000313" key="2">
    <source>
        <dbReference type="EMBL" id="TDQ13562.1"/>
    </source>
</evidence>
<feature type="transmembrane region" description="Helical" evidence="1">
    <location>
        <begin position="110"/>
        <end position="129"/>
    </location>
</feature>
<reference evidence="2 3" key="1">
    <citation type="submission" date="2019-03" db="EMBL/GenBank/DDBJ databases">
        <title>Genomic Encyclopedia of Type Strains, Phase III (KMG-III): the genomes of soil and plant-associated and newly described type strains.</title>
        <authorList>
            <person name="Whitman W."/>
        </authorList>
    </citation>
    <scope>NUCLEOTIDE SEQUENCE [LARGE SCALE GENOMIC DNA]</scope>
    <source>
        <strain evidence="2 3">CECT 8446</strain>
    </source>
</reference>
<dbReference type="Proteomes" id="UP000294535">
    <property type="component" value="Unassembled WGS sequence"/>
</dbReference>
<keyword evidence="1" id="KW-0472">Membrane</keyword>
<evidence type="ECO:0000313" key="3">
    <source>
        <dbReference type="Proteomes" id="UP000294535"/>
    </source>
</evidence>
<keyword evidence="1" id="KW-1133">Transmembrane helix</keyword>
<organism evidence="2 3">
    <name type="scientific">Algoriphagus boseongensis</name>
    <dbReference type="NCBI Taxonomy" id="1442587"/>
    <lineage>
        <taxon>Bacteria</taxon>
        <taxon>Pseudomonadati</taxon>
        <taxon>Bacteroidota</taxon>
        <taxon>Cytophagia</taxon>
        <taxon>Cytophagales</taxon>
        <taxon>Cyclobacteriaceae</taxon>
        <taxon>Algoriphagus</taxon>
    </lineage>
</organism>
<keyword evidence="3" id="KW-1185">Reference proteome</keyword>
<evidence type="ECO:0000256" key="1">
    <source>
        <dbReference type="SAM" id="Phobius"/>
    </source>
</evidence>
<comment type="caution">
    <text evidence="2">The sequence shown here is derived from an EMBL/GenBank/DDBJ whole genome shotgun (WGS) entry which is preliminary data.</text>
</comment>
<dbReference type="OrthoDB" id="828089at2"/>